<keyword evidence="2" id="KW-1185">Reference proteome</keyword>
<dbReference type="OrthoDB" id="4539804at2"/>
<sequence length="245" mass="27496">MGLDRRQEDNEELELELVREVVLARRRLDSIVLAALTLGAELLDHTSECATAMRAAQILEQHSVDEIGVARDPRGALRADLARDRMRAQRIGLEHVAHANESDEDRHRRKQHELLREVRADLLEVVRRCRKFSFDRVAFADTIAEGLCAATDKLVIGADMETYRAWQRGMVLKISEQPMPVGPPRAMATVDAGPGRGPLTVEWDSCERRLALVARMARAGVSPVIICDRLLADLSVSSPLRYSFR</sequence>
<dbReference type="AlphaFoldDB" id="A0A370GVD1"/>
<dbReference type="Proteomes" id="UP000255355">
    <property type="component" value="Unassembled WGS sequence"/>
</dbReference>
<accession>A0A370GVD1</accession>
<reference evidence="1 2" key="1">
    <citation type="submission" date="2018-07" db="EMBL/GenBank/DDBJ databases">
        <title>Genomic Encyclopedia of Type Strains, Phase IV (KMG-IV): sequencing the most valuable type-strain genomes for metagenomic binning, comparative biology and taxonomic classification.</title>
        <authorList>
            <person name="Goeker M."/>
        </authorList>
    </citation>
    <scope>NUCLEOTIDE SEQUENCE [LARGE SCALE GENOMIC DNA]</scope>
    <source>
        <strain evidence="1 2">DSM 44952</strain>
    </source>
</reference>
<evidence type="ECO:0000313" key="2">
    <source>
        <dbReference type="Proteomes" id="UP000255355"/>
    </source>
</evidence>
<dbReference type="EMBL" id="QQAZ01000009">
    <property type="protein sequence ID" value="RDI47220.1"/>
    <property type="molecule type" value="Genomic_DNA"/>
</dbReference>
<protein>
    <submittedName>
        <fullName evidence="1">Uncharacterized protein</fullName>
    </submittedName>
</protein>
<gene>
    <name evidence="1" type="ORF">DFR68_109219</name>
</gene>
<organism evidence="1 2">
    <name type="scientific">Nocardia mexicana</name>
    <dbReference type="NCBI Taxonomy" id="279262"/>
    <lineage>
        <taxon>Bacteria</taxon>
        <taxon>Bacillati</taxon>
        <taxon>Actinomycetota</taxon>
        <taxon>Actinomycetes</taxon>
        <taxon>Mycobacteriales</taxon>
        <taxon>Nocardiaceae</taxon>
        <taxon>Nocardia</taxon>
    </lineage>
</organism>
<dbReference type="RefSeq" id="WP_068022500.1">
    <property type="nucleotide sequence ID" value="NZ_QQAZ01000009.1"/>
</dbReference>
<comment type="caution">
    <text evidence="1">The sequence shown here is derived from an EMBL/GenBank/DDBJ whole genome shotgun (WGS) entry which is preliminary data.</text>
</comment>
<evidence type="ECO:0000313" key="1">
    <source>
        <dbReference type="EMBL" id="RDI47220.1"/>
    </source>
</evidence>
<name>A0A370GVD1_9NOCA</name>
<dbReference type="STRING" id="1210089.GCA_001613165_04364"/>
<proteinExistence type="predicted"/>